<organism evidence="2 3">
    <name type="scientific">Nocardia otitidiscaviarum</name>
    <dbReference type="NCBI Taxonomy" id="1823"/>
    <lineage>
        <taxon>Bacteria</taxon>
        <taxon>Bacillati</taxon>
        <taxon>Actinomycetota</taxon>
        <taxon>Actinomycetes</taxon>
        <taxon>Mycobacteriales</taxon>
        <taxon>Nocardiaceae</taxon>
        <taxon>Nocardia</taxon>
    </lineage>
</organism>
<protein>
    <submittedName>
        <fullName evidence="2">Uncharacterized protein</fullName>
    </submittedName>
</protein>
<evidence type="ECO:0000313" key="3">
    <source>
        <dbReference type="Proteomes" id="UP000255467"/>
    </source>
</evidence>
<sequence>MRHRRWTEPLVGDEYTFDMGGPIGKDDIQDAMNRPA</sequence>
<name>A0A378YGS2_9NOCA</name>
<gene>
    <name evidence="2" type="ORF">NCTC1934_02200</name>
</gene>
<feature type="region of interest" description="Disordered" evidence="1">
    <location>
        <begin position="17"/>
        <end position="36"/>
    </location>
</feature>
<dbReference type="Proteomes" id="UP000255467">
    <property type="component" value="Unassembled WGS sequence"/>
</dbReference>
<dbReference type="EMBL" id="UGRY01000002">
    <property type="protein sequence ID" value="SUA75701.1"/>
    <property type="molecule type" value="Genomic_DNA"/>
</dbReference>
<reference evidence="2 3" key="1">
    <citation type="submission" date="2018-06" db="EMBL/GenBank/DDBJ databases">
        <authorList>
            <consortium name="Pathogen Informatics"/>
            <person name="Doyle S."/>
        </authorList>
    </citation>
    <scope>NUCLEOTIDE SEQUENCE [LARGE SCALE GENOMIC DNA]</scope>
    <source>
        <strain evidence="2 3">NCTC1934</strain>
    </source>
</reference>
<proteinExistence type="predicted"/>
<evidence type="ECO:0000256" key="1">
    <source>
        <dbReference type="SAM" id="MobiDB-lite"/>
    </source>
</evidence>
<keyword evidence="3" id="KW-1185">Reference proteome</keyword>
<dbReference type="AlphaFoldDB" id="A0A378YGS2"/>
<evidence type="ECO:0000313" key="2">
    <source>
        <dbReference type="EMBL" id="SUA75701.1"/>
    </source>
</evidence>
<accession>A0A378YGS2</accession>